<reference evidence="3 4" key="1">
    <citation type="submission" date="2024-03" db="EMBL/GenBank/DDBJ databases">
        <title>Novel species of the genus Variovorax.</title>
        <authorList>
            <person name="Liu Q."/>
            <person name="Xin Y.-H."/>
        </authorList>
    </citation>
    <scope>NUCLEOTIDE SEQUENCE [LARGE SCALE GENOMIC DNA]</scope>
    <source>
        <strain evidence="3 4">KACC 18900</strain>
    </source>
</reference>
<keyword evidence="4" id="KW-1185">Reference proteome</keyword>
<dbReference type="InterPro" id="IPR000073">
    <property type="entry name" value="AB_hydrolase_1"/>
</dbReference>
<dbReference type="EMBL" id="JBBKZT010000026">
    <property type="protein sequence ID" value="MEJ8851749.1"/>
    <property type="molecule type" value="Genomic_DNA"/>
</dbReference>
<dbReference type="PANTHER" id="PTHR10794:SF94">
    <property type="entry name" value="ESTERASE YHET-RELATED"/>
    <property type="match status" value="1"/>
</dbReference>
<accession>A0ABU8WXW4</accession>
<dbReference type="Gene3D" id="3.40.50.1820">
    <property type="entry name" value="alpha/beta hydrolase"/>
    <property type="match status" value="1"/>
</dbReference>
<dbReference type="RefSeq" id="WP_340347501.1">
    <property type="nucleotide sequence ID" value="NZ_JBBKZT010000026.1"/>
</dbReference>
<name>A0ABU8WXW4_9BURK</name>
<protein>
    <submittedName>
        <fullName evidence="3">Alpha/beta fold hydrolase</fullName>
    </submittedName>
</protein>
<sequence>MQTYAAPRWLPGGNLQTIWPALYGRRSEGPAPVYRRERWLTPDGDFVDVDFLDQGRAVKGQPMLVLFHGLEGSSRSHYAEAFAAFAAARGMAFAVPHFRGCSGELNLGPRAYHSGDFEEIGWILGRLRAMHDAAGGGDLYAAGVSLGGNALLRWAEEAGHTASRIVRAVAAVSSPLDLAAGGRAIGRGFNKLVYTRMFLSTMKPKALAKLEQHPGLFDREALMAARDLYTFDNVFTAPLHGFKDTEDYWRRGSAKPHLSTIRIPALVVNAANDPFVPADSLPRPGEVGDKVTLWQPAHGGHVGFPGGLPPGHVQTMPQAVGEWLRAQ</sequence>
<dbReference type="PANTHER" id="PTHR10794">
    <property type="entry name" value="ABHYDROLASE DOMAIN-CONTAINING PROTEIN"/>
    <property type="match status" value="1"/>
</dbReference>
<dbReference type="PIRSF" id="PIRSF005211">
    <property type="entry name" value="Ab_hydro_YheT"/>
    <property type="match status" value="1"/>
</dbReference>
<feature type="domain" description="AB hydrolase-1" evidence="2">
    <location>
        <begin position="62"/>
        <end position="304"/>
    </location>
</feature>
<keyword evidence="3" id="KW-0378">Hydrolase</keyword>
<dbReference type="Pfam" id="PF00561">
    <property type="entry name" value="Abhydrolase_1"/>
    <property type="match status" value="1"/>
</dbReference>
<evidence type="ECO:0000256" key="1">
    <source>
        <dbReference type="ARBA" id="ARBA00010884"/>
    </source>
</evidence>
<dbReference type="InterPro" id="IPR012020">
    <property type="entry name" value="ABHD4"/>
</dbReference>
<comment type="caution">
    <text evidence="3">The sequence shown here is derived from an EMBL/GenBank/DDBJ whole genome shotgun (WGS) entry which is preliminary data.</text>
</comment>
<evidence type="ECO:0000259" key="2">
    <source>
        <dbReference type="Pfam" id="PF00561"/>
    </source>
</evidence>
<evidence type="ECO:0000313" key="4">
    <source>
        <dbReference type="Proteomes" id="UP001385892"/>
    </source>
</evidence>
<gene>
    <name evidence="3" type="ORF">WKW82_34310</name>
</gene>
<organism evidence="3 4">
    <name type="scientific">Variovorax rhizosphaerae</name>
    <dbReference type="NCBI Taxonomy" id="1836200"/>
    <lineage>
        <taxon>Bacteria</taxon>
        <taxon>Pseudomonadati</taxon>
        <taxon>Pseudomonadota</taxon>
        <taxon>Betaproteobacteria</taxon>
        <taxon>Burkholderiales</taxon>
        <taxon>Comamonadaceae</taxon>
        <taxon>Variovorax</taxon>
    </lineage>
</organism>
<dbReference type="InterPro" id="IPR029058">
    <property type="entry name" value="AB_hydrolase_fold"/>
</dbReference>
<comment type="similarity">
    <text evidence="1">Belongs to the AB hydrolase superfamily. AB hydrolase 4 family.</text>
</comment>
<proteinExistence type="inferred from homology"/>
<dbReference type="InterPro" id="IPR050960">
    <property type="entry name" value="AB_hydrolase_4_sf"/>
</dbReference>
<evidence type="ECO:0000313" key="3">
    <source>
        <dbReference type="EMBL" id="MEJ8851749.1"/>
    </source>
</evidence>
<dbReference type="SUPFAM" id="SSF53474">
    <property type="entry name" value="alpha/beta-Hydrolases"/>
    <property type="match status" value="1"/>
</dbReference>
<dbReference type="GO" id="GO:0016787">
    <property type="term" value="F:hydrolase activity"/>
    <property type="evidence" value="ECO:0007669"/>
    <property type="project" value="UniProtKB-KW"/>
</dbReference>
<dbReference type="Proteomes" id="UP001385892">
    <property type="component" value="Unassembled WGS sequence"/>
</dbReference>